<dbReference type="SUPFAM" id="SSF48452">
    <property type="entry name" value="TPR-like"/>
    <property type="match status" value="1"/>
</dbReference>
<reference evidence="3" key="1">
    <citation type="journal article" date="2018" name="DNA Res.">
        <title>Multiple hybrid de novo genome assembly of finger millet, an orphan allotetraploid crop.</title>
        <authorList>
            <person name="Hatakeyama M."/>
            <person name="Aluri S."/>
            <person name="Balachadran M.T."/>
            <person name="Sivarajan S.R."/>
            <person name="Patrignani A."/>
            <person name="Gruter S."/>
            <person name="Poveda L."/>
            <person name="Shimizu-Inatsugi R."/>
            <person name="Baeten J."/>
            <person name="Francoijs K.J."/>
            <person name="Nataraja K.N."/>
            <person name="Reddy Y.A.N."/>
            <person name="Phadnis S."/>
            <person name="Ravikumar R.L."/>
            <person name="Schlapbach R."/>
            <person name="Sreeman S.M."/>
            <person name="Shimizu K.K."/>
        </authorList>
    </citation>
    <scope>NUCLEOTIDE SEQUENCE</scope>
</reference>
<dbReference type="InterPro" id="IPR019734">
    <property type="entry name" value="TPR_rpt"/>
</dbReference>
<dbReference type="InterPro" id="IPR036770">
    <property type="entry name" value="Ankyrin_rpt-contain_sf"/>
</dbReference>
<name>A0AAV5CD28_ELECO</name>
<evidence type="ECO:0000256" key="1">
    <source>
        <dbReference type="PROSITE-ProRule" id="PRU00023"/>
    </source>
</evidence>
<dbReference type="Gene3D" id="1.25.40.10">
    <property type="entry name" value="Tetratricopeptide repeat domain"/>
    <property type="match status" value="1"/>
</dbReference>
<dbReference type="AlphaFoldDB" id="A0AAV5CD28"/>
<sequence>MAKGKDAVGMARLANVCVGGAVGPLQAAVRLGRLDVVRCLVEELGFDINGGSKDCDITALASAALDEKLDTVRYLLDNGADPNKKDDPGSVPLHCAAKNGHDEVARFLLSRGASVDIAYFHGTPLHIAAAYGKPNVMKVLLEHHADAGADVNSTGPDTPLVVATALDLTGCIKYLLKAGGDPNITTDSDLLPIQIAACHGNRKVVEILFPFTAPIPIVSNWSVEGILAHVKAIHSKGKGKQCGKHTKAELNNCTKAELKSDGDKAVGRKDYLAASKFYTEAIGLDPNDATLYSNRSLCHVKMGEATKALFDANTCIMMQPEWLKGYYRKGAALMSLKEYKGACDAFLAGMKLDPNNADMETMFRKALEAMKKEHGGR</sequence>
<dbReference type="Gene3D" id="1.25.40.20">
    <property type="entry name" value="Ankyrin repeat-containing domain"/>
    <property type="match status" value="2"/>
</dbReference>
<evidence type="ECO:0000313" key="4">
    <source>
        <dbReference type="Proteomes" id="UP001054889"/>
    </source>
</evidence>
<feature type="repeat" description="TPR" evidence="2">
    <location>
        <begin position="323"/>
        <end position="356"/>
    </location>
</feature>
<dbReference type="Pfam" id="PF13181">
    <property type="entry name" value="TPR_8"/>
    <property type="match status" value="1"/>
</dbReference>
<dbReference type="PROSITE" id="PS50297">
    <property type="entry name" value="ANK_REP_REGION"/>
    <property type="match status" value="2"/>
</dbReference>
<dbReference type="PANTHER" id="PTHR46224:SF36">
    <property type="entry name" value="OS03G0680600 PROTEIN"/>
    <property type="match status" value="1"/>
</dbReference>
<dbReference type="InterPro" id="IPR051616">
    <property type="entry name" value="Cul2-RING_E3_ligase_SR"/>
</dbReference>
<keyword evidence="2" id="KW-0802">TPR repeat</keyword>
<feature type="repeat" description="ANK" evidence="1">
    <location>
        <begin position="120"/>
        <end position="152"/>
    </location>
</feature>
<feature type="repeat" description="ANK" evidence="1">
    <location>
        <begin position="88"/>
        <end position="120"/>
    </location>
</feature>
<accession>A0AAV5CD28</accession>
<dbReference type="InterPro" id="IPR002110">
    <property type="entry name" value="Ankyrin_rpt"/>
</dbReference>
<dbReference type="PANTHER" id="PTHR46224">
    <property type="entry name" value="ANKYRIN REPEAT FAMILY PROTEIN"/>
    <property type="match status" value="1"/>
</dbReference>
<dbReference type="PRINTS" id="PR01415">
    <property type="entry name" value="ANKYRIN"/>
</dbReference>
<evidence type="ECO:0000313" key="3">
    <source>
        <dbReference type="EMBL" id="GJM96188.1"/>
    </source>
</evidence>
<dbReference type="PROSITE" id="PS50005">
    <property type="entry name" value="TPR"/>
    <property type="match status" value="1"/>
</dbReference>
<keyword evidence="1" id="KW-0040">ANK repeat</keyword>
<proteinExistence type="predicted"/>
<dbReference type="SMART" id="SM00248">
    <property type="entry name" value="ANK"/>
    <property type="match status" value="6"/>
</dbReference>
<feature type="repeat" description="ANK" evidence="1">
    <location>
        <begin position="55"/>
        <end position="87"/>
    </location>
</feature>
<organism evidence="3 4">
    <name type="scientific">Eleusine coracana subsp. coracana</name>
    <dbReference type="NCBI Taxonomy" id="191504"/>
    <lineage>
        <taxon>Eukaryota</taxon>
        <taxon>Viridiplantae</taxon>
        <taxon>Streptophyta</taxon>
        <taxon>Embryophyta</taxon>
        <taxon>Tracheophyta</taxon>
        <taxon>Spermatophyta</taxon>
        <taxon>Magnoliopsida</taxon>
        <taxon>Liliopsida</taxon>
        <taxon>Poales</taxon>
        <taxon>Poaceae</taxon>
        <taxon>PACMAD clade</taxon>
        <taxon>Chloridoideae</taxon>
        <taxon>Cynodonteae</taxon>
        <taxon>Eleusininae</taxon>
        <taxon>Eleusine</taxon>
    </lineage>
</organism>
<dbReference type="SUPFAM" id="SSF48403">
    <property type="entry name" value="Ankyrin repeat"/>
    <property type="match status" value="1"/>
</dbReference>
<dbReference type="Proteomes" id="UP001054889">
    <property type="component" value="Unassembled WGS sequence"/>
</dbReference>
<dbReference type="Pfam" id="PF00023">
    <property type="entry name" value="Ank"/>
    <property type="match status" value="1"/>
</dbReference>
<keyword evidence="4" id="KW-1185">Reference proteome</keyword>
<comment type="caution">
    <text evidence="3">The sequence shown here is derived from an EMBL/GenBank/DDBJ whole genome shotgun (WGS) entry which is preliminary data.</text>
</comment>
<protein>
    <submittedName>
        <fullName evidence="3">Uncharacterized protein</fullName>
    </submittedName>
</protein>
<evidence type="ECO:0000256" key="2">
    <source>
        <dbReference type="PROSITE-ProRule" id="PRU00339"/>
    </source>
</evidence>
<gene>
    <name evidence="3" type="primary">ga13003</name>
    <name evidence="3" type="ORF">PR202_ga13003</name>
</gene>
<dbReference type="SMART" id="SM00028">
    <property type="entry name" value="TPR"/>
    <property type="match status" value="3"/>
</dbReference>
<dbReference type="Pfam" id="PF12796">
    <property type="entry name" value="Ank_2"/>
    <property type="match status" value="1"/>
</dbReference>
<dbReference type="EMBL" id="BQKI01000006">
    <property type="protein sequence ID" value="GJM96188.1"/>
    <property type="molecule type" value="Genomic_DNA"/>
</dbReference>
<dbReference type="PROSITE" id="PS50088">
    <property type="entry name" value="ANK_REPEAT"/>
    <property type="match status" value="3"/>
</dbReference>
<reference evidence="3" key="2">
    <citation type="submission" date="2021-12" db="EMBL/GenBank/DDBJ databases">
        <title>Resequencing data analysis of finger millet.</title>
        <authorList>
            <person name="Hatakeyama M."/>
            <person name="Aluri S."/>
            <person name="Balachadran M.T."/>
            <person name="Sivarajan S.R."/>
            <person name="Poveda L."/>
            <person name="Shimizu-Inatsugi R."/>
            <person name="Schlapbach R."/>
            <person name="Sreeman S.M."/>
            <person name="Shimizu K.K."/>
        </authorList>
    </citation>
    <scope>NUCLEOTIDE SEQUENCE</scope>
</reference>
<dbReference type="InterPro" id="IPR011990">
    <property type="entry name" value="TPR-like_helical_dom_sf"/>
</dbReference>